<evidence type="ECO:0000313" key="4">
    <source>
        <dbReference type="Proteomes" id="UP000654913"/>
    </source>
</evidence>
<protein>
    <submittedName>
        <fullName evidence="3">Uncharacterized protein</fullName>
    </submittedName>
</protein>
<reference evidence="3" key="2">
    <citation type="submission" date="2021-02" db="EMBL/GenBank/DDBJ databases">
        <title>Aspergillus puulaauensis MK2 genome sequence.</title>
        <authorList>
            <person name="Futagami T."/>
            <person name="Mori K."/>
            <person name="Kadooka C."/>
            <person name="Tanaka T."/>
        </authorList>
    </citation>
    <scope>NUCLEOTIDE SEQUENCE</scope>
    <source>
        <strain evidence="3">MK2</strain>
    </source>
</reference>
<dbReference type="EMBL" id="AP024448">
    <property type="protein sequence ID" value="BCS27022.1"/>
    <property type="molecule type" value="Genomic_DNA"/>
</dbReference>
<keyword evidence="2" id="KW-0812">Transmembrane</keyword>
<keyword evidence="4" id="KW-1185">Reference proteome</keyword>
<accession>A0A7R7XSM8</accession>
<dbReference type="RefSeq" id="XP_041559216.1">
    <property type="nucleotide sequence ID" value="XM_041706874.1"/>
</dbReference>
<feature type="region of interest" description="Disordered" evidence="1">
    <location>
        <begin position="72"/>
        <end position="99"/>
    </location>
</feature>
<feature type="transmembrane region" description="Helical" evidence="2">
    <location>
        <begin position="33"/>
        <end position="50"/>
    </location>
</feature>
<sequence>MSQNNLSTTLAKEAAKLAKLSSLQNGLPGSMRAIPVAAIVAGGVIARVAGTSNVLEKRMIGADEMIALDKPTEGDLAATRNTGRDQTRQDGAGKGNNTC</sequence>
<evidence type="ECO:0000313" key="3">
    <source>
        <dbReference type="EMBL" id="BCS27022.1"/>
    </source>
</evidence>
<evidence type="ECO:0000256" key="1">
    <source>
        <dbReference type="SAM" id="MobiDB-lite"/>
    </source>
</evidence>
<proteinExistence type="predicted"/>
<dbReference type="OrthoDB" id="4458050at2759"/>
<dbReference type="Proteomes" id="UP000654913">
    <property type="component" value="Chromosome 6"/>
</dbReference>
<reference evidence="3" key="1">
    <citation type="submission" date="2021-01" db="EMBL/GenBank/DDBJ databases">
        <authorList>
            <consortium name="Aspergillus puulaauensis MK2 genome sequencing consortium"/>
            <person name="Kazuki M."/>
            <person name="Futagami T."/>
        </authorList>
    </citation>
    <scope>NUCLEOTIDE SEQUENCE</scope>
    <source>
        <strain evidence="3">MK2</strain>
    </source>
</reference>
<name>A0A7R7XSM8_9EURO</name>
<gene>
    <name evidence="3" type="ORF">APUU_60070A</name>
</gene>
<evidence type="ECO:0000256" key="2">
    <source>
        <dbReference type="SAM" id="Phobius"/>
    </source>
</evidence>
<dbReference type="KEGG" id="apuu:APUU_60070A"/>
<keyword evidence="2" id="KW-1133">Transmembrane helix</keyword>
<keyword evidence="2" id="KW-0472">Membrane</keyword>
<dbReference type="AlphaFoldDB" id="A0A7R7XSM8"/>
<dbReference type="GeneID" id="64977027"/>
<organism evidence="3 4">
    <name type="scientific">Aspergillus puulaauensis</name>
    <dbReference type="NCBI Taxonomy" id="1220207"/>
    <lineage>
        <taxon>Eukaryota</taxon>
        <taxon>Fungi</taxon>
        <taxon>Dikarya</taxon>
        <taxon>Ascomycota</taxon>
        <taxon>Pezizomycotina</taxon>
        <taxon>Eurotiomycetes</taxon>
        <taxon>Eurotiomycetidae</taxon>
        <taxon>Eurotiales</taxon>
        <taxon>Aspergillaceae</taxon>
        <taxon>Aspergillus</taxon>
    </lineage>
</organism>